<dbReference type="InterPro" id="IPR036010">
    <property type="entry name" value="2Fe-2S_ferredoxin-like_sf"/>
</dbReference>
<feature type="domain" description="2Fe-2S ferredoxin-type" evidence="1">
    <location>
        <begin position="6"/>
        <end position="112"/>
    </location>
</feature>
<keyword evidence="3" id="KW-1185">Reference proteome</keyword>
<reference evidence="2 3" key="1">
    <citation type="submission" date="2018-06" db="EMBL/GenBank/DDBJ databases">
        <title>Natronomonas sp. F16-60 a new haloarchaeon isolated from a solar saltern of Isla Cristina, Huelva, Spain.</title>
        <authorList>
            <person name="Duran-Viseras A."/>
            <person name="Sanchez-Porro C."/>
            <person name="Ventosa A."/>
        </authorList>
    </citation>
    <scope>NUCLEOTIDE SEQUENCE [LARGE SCALE GENOMIC DNA]</scope>
    <source>
        <strain evidence="2 3">F16-60</strain>
    </source>
</reference>
<dbReference type="Proteomes" id="UP000319894">
    <property type="component" value="Unassembled WGS sequence"/>
</dbReference>
<dbReference type="SUPFAM" id="SSF54292">
    <property type="entry name" value="2Fe-2S ferredoxin-like"/>
    <property type="match status" value="1"/>
</dbReference>
<dbReference type="EMBL" id="QMDX01000005">
    <property type="protein sequence ID" value="TSD13850.1"/>
    <property type="molecule type" value="Genomic_DNA"/>
</dbReference>
<dbReference type="InParanoid" id="A0A554NA57"/>
<accession>A0A554NA57</accession>
<dbReference type="GO" id="GO:0051536">
    <property type="term" value="F:iron-sulfur cluster binding"/>
    <property type="evidence" value="ECO:0007669"/>
    <property type="project" value="InterPro"/>
</dbReference>
<dbReference type="OrthoDB" id="180223at2157"/>
<dbReference type="InterPro" id="IPR001041">
    <property type="entry name" value="2Fe-2S_ferredoxin-type"/>
</dbReference>
<dbReference type="AlphaFoldDB" id="A0A554NA57"/>
<protein>
    <submittedName>
        <fullName evidence="2">Ferredoxin</fullName>
    </submittedName>
</protein>
<dbReference type="PROSITE" id="PS51085">
    <property type="entry name" value="2FE2S_FER_2"/>
    <property type="match status" value="1"/>
</dbReference>
<evidence type="ECO:0000313" key="3">
    <source>
        <dbReference type="Proteomes" id="UP000319894"/>
    </source>
</evidence>
<organism evidence="2 3">
    <name type="scientific">Haloglomus irregulare</name>
    <dbReference type="NCBI Taxonomy" id="2234134"/>
    <lineage>
        <taxon>Archaea</taxon>
        <taxon>Methanobacteriati</taxon>
        <taxon>Methanobacteriota</taxon>
        <taxon>Stenosarchaea group</taxon>
        <taxon>Halobacteria</taxon>
        <taxon>Halobacteriales</taxon>
        <taxon>Natronomonadaceae</taxon>
        <taxon>Haloglomus</taxon>
    </lineage>
</organism>
<dbReference type="RefSeq" id="WP_144261898.1">
    <property type="nucleotide sequence ID" value="NZ_QMDX01000005.1"/>
</dbReference>
<gene>
    <name evidence="2" type="ORF">DP107_09350</name>
</gene>
<proteinExistence type="predicted"/>
<evidence type="ECO:0000313" key="2">
    <source>
        <dbReference type="EMBL" id="TSD13850.1"/>
    </source>
</evidence>
<dbReference type="InterPro" id="IPR012675">
    <property type="entry name" value="Beta-grasp_dom_sf"/>
</dbReference>
<sequence length="123" mass="13619">MAEDEVSVTVRTGEYETTLRVERGRRLRDALLEAGVDVYGPVSRVANCGGRGLCGTCGVRFEGTDGNRDAAETAAPEPTHWHDRAAERFGYPRLSCQVTVEEPLTVRVPEKVMWGQLWPGRDD</sequence>
<dbReference type="Pfam" id="PF00111">
    <property type="entry name" value="Fer2"/>
    <property type="match status" value="1"/>
</dbReference>
<comment type="caution">
    <text evidence="2">The sequence shown here is derived from an EMBL/GenBank/DDBJ whole genome shotgun (WGS) entry which is preliminary data.</text>
</comment>
<evidence type="ECO:0000259" key="1">
    <source>
        <dbReference type="PROSITE" id="PS51085"/>
    </source>
</evidence>
<name>A0A554NA57_9EURY</name>
<dbReference type="Gene3D" id="3.10.20.30">
    <property type="match status" value="1"/>
</dbReference>
<dbReference type="CDD" id="cd00207">
    <property type="entry name" value="fer2"/>
    <property type="match status" value="1"/>
</dbReference>